<dbReference type="OrthoDB" id="9808976at2"/>
<dbReference type="InterPro" id="IPR016181">
    <property type="entry name" value="Acyl_CoA_acyltransferase"/>
</dbReference>
<sequence>MTAQTASAQDGADLSVEIVDDIARFRALEREWKALEASDPEATVFLSWDWMEQAFAGRPYRWSVLVARPRGGGAMAAVLPLKYSTRWSGSNGAFQTYLEGGGRLLHSDLAGLLCDPAQEEAAIAALAARLMRLPWARLSLRHMAQLGRAARLLAAFRRNGYRAEAPPERSADGKIDRLVAPRVALPDSFDDWLDSSVASEVASRYRSFKTRHFTSGAYRFTHSDTPGFQADLAMLRAMRAAKGAQVRDAAAQKAADLAQTAFDRILTAALEIDALFLPILWRGDVPIGALGHVLDPRLGMMHFVTAAQDPAASEPFIAAALHFHSIECAIFLGCDTYDFGRGDEPYKFSYGAKSRRLTSLLITREAGVSPGDFDSICTGGALEQIDGFFEAGKTDRARRACRQLARLFS</sequence>
<dbReference type="AlphaFoldDB" id="A0A1N7H644"/>
<name>A0A1N7H644_9RHOB</name>
<reference evidence="2 3" key="1">
    <citation type="submission" date="2017-01" db="EMBL/GenBank/DDBJ databases">
        <authorList>
            <person name="Mah S.A."/>
            <person name="Swanson W.J."/>
            <person name="Moy G.W."/>
            <person name="Vacquier V.D."/>
        </authorList>
    </citation>
    <scope>NUCLEOTIDE SEQUENCE [LARGE SCALE GENOMIC DNA]</scope>
    <source>
        <strain evidence="2 3">DSM 29590</strain>
    </source>
</reference>
<evidence type="ECO:0000313" key="2">
    <source>
        <dbReference type="EMBL" id="SIS20336.1"/>
    </source>
</evidence>
<dbReference type="EMBL" id="FTNV01000002">
    <property type="protein sequence ID" value="SIS20336.1"/>
    <property type="molecule type" value="Genomic_DNA"/>
</dbReference>
<evidence type="ECO:0000313" key="3">
    <source>
        <dbReference type="Proteomes" id="UP000186019"/>
    </source>
</evidence>
<feature type="domain" description="BioF2-like acetyltransferase" evidence="1">
    <location>
        <begin position="205"/>
        <end position="347"/>
    </location>
</feature>
<keyword evidence="2" id="KW-0808">Transferase</keyword>
<gene>
    <name evidence="2" type="ORF">SAMN05421666_2569</name>
</gene>
<dbReference type="RefSeq" id="WP_076534558.1">
    <property type="nucleotide sequence ID" value="NZ_FOAC01000003.1"/>
</dbReference>
<evidence type="ECO:0000259" key="1">
    <source>
        <dbReference type="Pfam" id="PF13480"/>
    </source>
</evidence>
<dbReference type="SUPFAM" id="SSF55729">
    <property type="entry name" value="Acyl-CoA N-acyltransferases (Nat)"/>
    <property type="match status" value="1"/>
</dbReference>
<proteinExistence type="predicted"/>
<protein>
    <submittedName>
        <fullName evidence="2">Acetyltransferase involved in cellulose biosynthesis, CelD/BcsL family</fullName>
    </submittedName>
</protein>
<dbReference type="GO" id="GO:0016740">
    <property type="term" value="F:transferase activity"/>
    <property type="evidence" value="ECO:0007669"/>
    <property type="project" value="UniProtKB-KW"/>
</dbReference>
<keyword evidence="3" id="KW-1185">Reference proteome</keyword>
<accession>A0A1N7H644</accession>
<dbReference type="STRING" id="573024.SAMN05216208_2750"/>
<dbReference type="Pfam" id="PF13480">
    <property type="entry name" value="Acetyltransf_6"/>
    <property type="match status" value="1"/>
</dbReference>
<dbReference type="Proteomes" id="UP000186019">
    <property type="component" value="Unassembled WGS sequence"/>
</dbReference>
<organism evidence="2 3">
    <name type="scientific">Roseovarius nanhaiticus</name>
    <dbReference type="NCBI Taxonomy" id="573024"/>
    <lineage>
        <taxon>Bacteria</taxon>
        <taxon>Pseudomonadati</taxon>
        <taxon>Pseudomonadota</taxon>
        <taxon>Alphaproteobacteria</taxon>
        <taxon>Rhodobacterales</taxon>
        <taxon>Roseobacteraceae</taxon>
        <taxon>Roseovarius</taxon>
    </lineage>
</organism>
<dbReference type="InterPro" id="IPR038740">
    <property type="entry name" value="BioF2-like_GNAT_dom"/>
</dbReference>